<name>A0A845QKP9_9FIRM</name>
<dbReference type="RefSeq" id="WP_160200967.1">
    <property type="nucleotide sequence ID" value="NZ_QXWK01000004.1"/>
</dbReference>
<dbReference type="InterPro" id="IPR006037">
    <property type="entry name" value="RCK_C"/>
</dbReference>
<evidence type="ECO:0000313" key="3">
    <source>
        <dbReference type="Proteomes" id="UP000446866"/>
    </source>
</evidence>
<dbReference type="InterPro" id="IPR003148">
    <property type="entry name" value="RCK_N"/>
</dbReference>
<dbReference type="PROSITE" id="PS51201">
    <property type="entry name" value="RCK_N"/>
    <property type="match status" value="1"/>
</dbReference>
<comment type="caution">
    <text evidence="2">The sequence shown here is derived from an EMBL/GenBank/DDBJ whole genome shotgun (WGS) entry which is preliminary data.</text>
</comment>
<evidence type="ECO:0000259" key="1">
    <source>
        <dbReference type="PROSITE" id="PS51201"/>
    </source>
</evidence>
<protein>
    <submittedName>
        <fullName evidence="2">TrkA family potassium uptake protein</fullName>
    </submittedName>
</protein>
<dbReference type="GO" id="GO:0008324">
    <property type="term" value="F:monoatomic cation transmembrane transporter activity"/>
    <property type="evidence" value="ECO:0007669"/>
    <property type="project" value="InterPro"/>
</dbReference>
<dbReference type="Gene3D" id="3.40.50.720">
    <property type="entry name" value="NAD(P)-binding Rossmann-like Domain"/>
    <property type="match status" value="1"/>
</dbReference>
<dbReference type="InterPro" id="IPR036721">
    <property type="entry name" value="RCK_C_sf"/>
</dbReference>
<gene>
    <name evidence="2" type="ORF">D0435_03140</name>
</gene>
<proteinExistence type="predicted"/>
<dbReference type="Gene3D" id="3.30.70.1450">
    <property type="entry name" value="Regulator of K+ conductance, C-terminal domain"/>
    <property type="match status" value="1"/>
</dbReference>
<organism evidence="2 3">
    <name type="scientific">Anaerotruncus colihominis</name>
    <dbReference type="NCBI Taxonomy" id="169435"/>
    <lineage>
        <taxon>Bacteria</taxon>
        <taxon>Bacillati</taxon>
        <taxon>Bacillota</taxon>
        <taxon>Clostridia</taxon>
        <taxon>Eubacteriales</taxon>
        <taxon>Oscillospiraceae</taxon>
        <taxon>Anaerotruncus</taxon>
    </lineage>
</organism>
<reference evidence="2 3" key="1">
    <citation type="submission" date="2018-08" db="EMBL/GenBank/DDBJ databases">
        <title>Murine metabolic-syndrome-specific gut microbial biobank.</title>
        <authorList>
            <person name="Liu C."/>
        </authorList>
    </citation>
    <scope>NUCLEOTIDE SEQUENCE [LARGE SCALE GENOMIC DNA]</scope>
    <source>
        <strain evidence="2 3">28</strain>
    </source>
</reference>
<dbReference type="PANTHER" id="PTHR43833">
    <property type="entry name" value="POTASSIUM CHANNEL PROTEIN 2-RELATED-RELATED"/>
    <property type="match status" value="1"/>
</dbReference>
<accession>A0A845QKP9</accession>
<dbReference type="InterPro" id="IPR036291">
    <property type="entry name" value="NAD(P)-bd_dom_sf"/>
</dbReference>
<dbReference type="SUPFAM" id="SSF116726">
    <property type="entry name" value="TrkA C-terminal domain-like"/>
    <property type="match status" value="1"/>
</dbReference>
<sequence>MRSILIIGLGRFGRHLSMRLSELGNELLVIDQDERCVNEIAPFVTAAQIGDCTDESVIKSLGASEFDLSFVCISNNLETSLIITMMLKEQGAKKVIAKVNQDLHAKFLLSNGADAVIYPERDMALRTAMKYSAASAFDYLELSSDYGIFEIAPPKSWIGHSLKELEIRKKYRLNVIAYKENDVIKAVDSQDFIFRETMHLLIAGERQNFQQFVKKHASLF</sequence>
<dbReference type="SUPFAM" id="SSF51735">
    <property type="entry name" value="NAD(P)-binding Rossmann-fold domains"/>
    <property type="match status" value="1"/>
</dbReference>
<feature type="domain" description="RCK N-terminal" evidence="1">
    <location>
        <begin position="1"/>
        <end position="117"/>
    </location>
</feature>
<keyword evidence="3" id="KW-1185">Reference proteome</keyword>
<dbReference type="InterPro" id="IPR050721">
    <property type="entry name" value="Trk_Ktr_HKT_K-transport"/>
</dbReference>
<dbReference type="Pfam" id="PF02254">
    <property type="entry name" value="TrkA_N"/>
    <property type="match status" value="1"/>
</dbReference>
<dbReference type="Pfam" id="PF02080">
    <property type="entry name" value="TrkA_C"/>
    <property type="match status" value="1"/>
</dbReference>
<dbReference type="GO" id="GO:0006813">
    <property type="term" value="P:potassium ion transport"/>
    <property type="evidence" value="ECO:0007669"/>
    <property type="project" value="InterPro"/>
</dbReference>
<dbReference type="EMBL" id="QXWK01000004">
    <property type="protein sequence ID" value="NBH60668.1"/>
    <property type="molecule type" value="Genomic_DNA"/>
</dbReference>
<dbReference type="AlphaFoldDB" id="A0A845QKP9"/>
<evidence type="ECO:0000313" key="2">
    <source>
        <dbReference type="EMBL" id="NBH60668.1"/>
    </source>
</evidence>
<dbReference type="Proteomes" id="UP000446866">
    <property type="component" value="Unassembled WGS sequence"/>
</dbReference>
<dbReference type="PANTHER" id="PTHR43833:SF7">
    <property type="entry name" value="KTR SYSTEM POTASSIUM UPTAKE PROTEIN C"/>
    <property type="match status" value="1"/>
</dbReference>